<evidence type="ECO:0000313" key="13">
    <source>
        <dbReference type="EMBL" id="MEE2526751.1"/>
    </source>
</evidence>
<reference evidence="13 14" key="1">
    <citation type="submission" date="2024-01" db="EMBL/GenBank/DDBJ databases">
        <title>Hyphobacterium bacterium isolated from marine sediment.</title>
        <authorList>
            <person name="Zhao S."/>
        </authorList>
    </citation>
    <scope>NUCLEOTIDE SEQUENCE [LARGE SCALE GENOMIC DNA]</scope>
    <source>
        <strain evidence="14">HN65</strain>
    </source>
</reference>
<evidence type="ECO:0000256" key="9">
    <source>
        <dbReference type="ARBA" id="ARBA00022748"/>
    </source>
</evidence>
<dbReference type="Pfam" id="PF04995">
    <property type="entry name" value="CcmD"/>
    <property type="match status" value="1"/>
</dbReference>
<evidence type="ECO:0000256" key="2">
    <source>
        <dbReference type="ARBA" id="ARBA00004377"/>
    </source>
</evidence>
<dbReference type="NCBIfam" id="TIGR03141">
    <property type="entry name" value="cytochro_ccmD"/>
    <property type="match status" value="1"/>
</dbReference>
<keyword evidence="9 12" id="KW-0201">Cytochrome c-type biogenesis</keyword>
<proteinExistence type="inferred from homology"/>
<evidence type="ECO:0000256" key="5">
    <source>
        <dbReference type="ARBA" id="ARBA00022448"/>
    </source>
</evidence>
<keyword evidence="11 12" id="KW-0472">Membrane</keyword>
<evidence type="ECO:0000256" key="11">
    <source>
        <dbReference type="ARBA" id="ARBA00023136"/>
    </source>
</evidence>
<organism evidence="13 14">
    <name type="scientific">Hyphobacterium lacteum</name>
    <dbReference type="NCBI Taxonomy" id="3116575"/>
    <lineage>
        <taxon>Bacteria</taxon>
        <taxon>Pseudomonadati</taxon>
        <taxon>Pseudomonadota</taxon>
        <taxon>Alphaproteobacteria</taxon>
        <taxon>Maricaulales</taxon>
        <taxon>Maricaulaceae</taxon>
        <taxon>Hyphobacterium</taxon>
    </lineage>
</organism>
<evidence type="ECO:0000313" key="14">
    <source>
        <dbReference type="Proteomes" id="UP001354971"/>
    </source>
</evidence>
<dbReference type="Proteomes" id="UP001354971">
    <property type="component" value="Unassembled WGS sequence"/>
</dbReference>
<keyword evidence="5 12" id="KW-0813">Transport</keyword>
<sequence>MTGVIEPGEYLEFVWAAYGLTVLGVGGLIAFILAERALASRHLKREEDEADK</sequence>
<keyword evidence="6 12" id="KW-1003">Cell membrane</keyword>
<keyword evidence="14" id="KW-1185">Reference proteome</keyword>
<keyword evidence="8 12" id="KW-0812">Transmembrane</keyword>
<evidence type="ECO:0000256" key="3">
    <source>
        <dbReference type="ARBA" id="ARBA00008741"/>
    </source>
</evidence>
<evidence type="ECO:0000256" key="4">
    <source>
        <dbReference type="ARBA" id="ARBA00016461"/>
    </source>
</evidence>
<comment type="function">
    <text evidence="1 12">Required for the export of heme to the periplasm for the biogenesis of c-type cytochromes.</text>
</comment>
<comment type="caution">
    <text evidence="13">The sequence shown here is derived from an EMBL/GenBank/DDBJ whole genome shotgun (WGS) entry which is preliminary data.</text>
</comment>
<comment type="subcellular location">
    <subcellularLocation>
        <location evidence="2 12">Cell inner membrane</location>
        <topology evidence="2 12">Single-pass membrane protein</topology>
    </subcellularLocation>
</comment>
<evidence type="ECO:0000256" key="10">
    <source>
        <dbReference type="ARBA" id="ARBA00022989"/>
    </source>
</evidence>
<gene>
    <name evidence="13" type="primary">ccmD</name>
    <name evidence="13" type="ORF">V0U79_10250</name>
</gene>
<evidence type="ECO:0000256" key="7">
    <source>
        <dbReference type="ARBA" id="ARBA00022519"/>
    </source>
</evidence>
<keyword evidence="7 12" id="KW-0997">Cell inner membrane</keyword>
<name>A0ABU7LS55_9PROT</name>
<dbReference type="RefSeq" id="WP_330199412.1">
    <property type="nucleotide sequence ID" value="NZ_JAZDRP010000005.1"/>
</dbReference>
<evidence type="ECO:0000256" key="1">
    <source>
        <dbReference type="ARBA" id="ARBA00002442"/>
    </source>
</evidence>
<comment type="similarity">
    <text evidence="3 12">Belongs to the CcmD/CycX/HelD family.</text>
</comment>
<evidence type="ECO:0000256" key="6">
    <source>
        <dbReference type="ARBA" id="ARBA00022475"/>
    </source>
</evidence>
<dbReference type="InterPro" id="IPR007078">
    <property type="entry name" value="Haem_export_protD_CcmD"/>
</dbReference>
<accession>A0ABU7LS55</accession>
<feature type="transmembrane region" description="Helical" evidence="12">
    <location>
        <begin position="15"/>
        <end position="34"/>
    </location>
</feature>
<evidence type="ECO:0000256" key="12">
    <source>
        <dbReference type="RuleBase" id="RU363101"/>
    </source>
</evidence>
<dbReference type="EMBL" id="JAZDRP010000005">
    <property type="protein sequence ID" value="MEE2526751.1"/>
    <property type="molecule type" value="Genomic_DNA"/>
</dbReference>
<keyword evidence="10 12" id="KW-1133">Transmembrane helix</keyword>
<evidence type="ECO:0000256" key="8">
    <source>
        <dbReference type="ARBA" id="ARBA00022692"/>
    </source>
</evidence>
<protein>
    <recommendedName>
        <fullName evidence="4 12">Heme exporter protein D</fullName>
    </recommendedName>
</protein>